<evidence type="ECO:0000313" key="3">
    <source>
        <dbReference type="Proteomes" id="UP000308760"/>
    </source>
</evidence>
<proteinExistence type="predicted"/>
<sequence>MFVARSQAVSCSGQSASLSRGNGEVGTSPRLTARMRSEVPHRARRSGESVAPPLHYRIVNPHKELAAALRRSIVRRQWDALAQPSIRLAHAKDGDRIVGYLGGDPELPAGTPWPKDPNGDSLQLYLTVFLSELPRTGHGLDLPDRGRLLFMLDFEADYPTVIYVEDDTDLVRCPIPEDLGPGDDDRLDVTAVVDGTFPDRHHTYLRRLPESYFLEIDDPEIREADRPYGMHRIGGYGEAVQYEPDFAPSARLPRLEELDLPGGIDPGASELPIMLAQIDTDHEANLIWGDCGNSHWFIGREDLAARRFDKVEMGWSCY</sequence>
<name>A0A4S8QA66_9ACTN</name>
<organism evidence="2 3">
    <name type="scientific">Glycomyces buryatensis</name>
    <dbReference type="NCBI Taxonomy" id="2570927"/>
    <lineage>
        <taxon>Bacteria</taxon>
        <taxon>Bacillati</taxon>
        <taxon>Actinomycetota</taxon>
        <taxon>Actinomycetes</taxon>
        <taxon>Glycomycetales</taxon>
        <taxon>Glycomycetaceae</taxon>
        <taxon>Glycomyces</taxon>
    </lineage>
</organism>
<protein>
    <submittedName>
        <fullName evidence="2">DUF1963 domain-containing protein</fullName>
    </submittedName>
</protein>
<dbReference type="InterPro" id="IPR015315">
    <property type="entry name" value="DUF1963"/>
</dbReference>
<dbReference type="Proteomes" id="UP000308760">
    <property type="component" value="Unassembled WGS sequence"/>
</dbReference>
<accession>A0A4S8QA66</accession>
<feature type="region of interest" description="Disordered" evidence="1">
    <location>
        <begin position="1"/>
        <end position="28"/>
    </location>
</feature>
<dbReference type="PANTHER" id="PTHR36436:SF6">
    <property type="entry name" value="SLL5081 PROTEIN"/>
    <property type="match status" value="1"/>
</dbReference>
<comment type="caution">
    <text evidence="2">The sequence shown here is derived from an EMBL/GenBank/DDBJ whole genome shotgun (WGS) entry which is preliminary data.</text>
</comment>
<dbReference type="InterPro" id="IPR035948">
    <property type="entry name" value="YwqG-like_sf"/>
</dbReference>
<dbReference type="OrthoDB" id="4775619at2"/>
<evidence type="ECO:0000256" key="1">
    <source>
        <dbReference type="SAM" id="MobiDB-lite"/>
    </source>
</evidence>
<dbReference type="EMBL" id="STGY01000047">
    <property type="protein sequence ID" value="THV41228.1"/>
    <property type="molecule type" value="Genomic_DNA"/>
</dbReference>
<dbReference type="Pfam" id="PF09234">
    <property type="entry name" value="DUF1963"/>
    <property type="match status" value="1"/>
</dbReference>
<dbReference type="AlphaFoldDB" id="A0A4S8QA66"/>
<reference evidence="2 3" key="2">
    <citation type="submission" date="2019-05" db="EMBL/GenBank/DDBJ databases">
        <title>Glycomyces buryatensis sp. nov.</title>
        <authorList>
            <person name="Nikitina E."/>
        </authorList>
    </citation>
    <scope>NUCLEOTIDE SEQUENCE [LARGE SCALE GENOMIC DNA]</scope>
    <source>
        <strain evidence="2 3">18</strain>
    </source>
</reference>
<keyword evidence="3" id="KW-1185">Reference proteome</keyword>
<feature type="compositionally biased region" description="Polar residues" evidence="1">
    <location>
        <begin position="7"/>
        <end position="20"/>
    </location>
</feature>
<dbReference type="SUPFAM" id="SSF103032">
    <property type="entry name" value="Hypothetical protein YwqG"/>
    <property type="match status" value="1"/>
</dbReference>
<reference evidence="3" key="1">
    <citation type="submission" date="2019-04" db="EMBL/GenBank/DDBJ databases">
        <title>Nocardioides xinjiangensis sp. nov.</title>
        <authorList>
            <person name="Liu S."/>
        </authorList>
    </citation>
    <scope>NUCLEOTIDE SEQUENCE [LARGE SCALE GENOMIC DNA]</scope>
    <source>
        <strain evidence="3">18</strain>
    </source>
</reference>
<dbReference type="Gene3D" id="2.30.320.10">
    <property type="entry name" value="YwqG-like"/>
    <property type="match status" value="1"/>
</dbReference>
<evidence type="ECO:0000313" key="2">
    <source>
        <dbReference type="EMBL" id="THV41228.1"/>
    </source>
</evidence>
<gene>
    <name evidence="2" type="ORF">FAB82_12395</name>
</gene>
<dbReference type="PANTHER" id="PTHR36436">
    <property type="entry name" value="SLL5081 PROTEIN"/>
    <property type="match status" value="1"/>
</dbReference>